<keyword evidence="2" id="KW-0238">DNA-binding</keyword>
<dbReference type="CDD" id="cd06273">
    <property type="entry name" value="PBP1_LacI-like"/>
    <property type="match status" value="1"/>
</dbReference>
<evidence type="ECO:0000313" key="5">
    <source>
        <dbReference type="EMBL" id="GGD42679.1"/>
    </source>
</evidence>
<dbReference type="PROSITE" id="PS50932">
    <property type="entry name" value="HTH_LACI_2"/>
    <property type="match status" value="1"/>
</dbReference>
<dbReference type="InterPro" id="IPR028082">
    <property type="entry name" value="Peripla_BP_I"/>
</dbReference>
<dbReference type="RefSeq" id="WP_188855331.1">
    <property type="nucleotide sequence ID" value="NZ_BMJJ01000021.1"/>
</dbReference>
<dbReference type="GO" id="GO:0003700">
    <property type="term" value="F:DNA-binding transcription factor activity"/>
    <property type="evidence" value="ECO:0007669"/>
    <property type="project" value="TreeGrafter"/>
</dbReference>
<evidence type="ECO:0000259" key="4">
    <source>
        <dbReference type="PROSITE" id="PS50932"/>
    </source>
</evidence>
<sequence>MTRKTSLADVASAAGVSVATVSRALNNPGMVTPELRERISKATRELGYVPNGAARALASKRTRTIGVVVPTLGISVFARGVEAMQDRLGIDGYRLVVANSRYDARREFEEVQSLLSHGIDGLILVGNERSPDTRRLIRRYECPVVVTFVHEASEDYPAVGFDNFASAYDLTRYLLAQGHRNVAVLSSPTGGNDRIRSRRDGILAKLTEADAHLSCLLEVPYAMSAGRDGLKKIMDAAPETTCLVCTTDVLAVGAMSQARDLGIDVPGQLSIAGYDGLDFASYLAPGLTTVTVPAAEIGNAAAERMTALLSGRMGQASTVLEAALTIRGSTGSPRTP</sequence>
<dbReference type="SUPFAM" id="SSF53822">
    <property type="entry name" value="Periplasmic binding protein-like I"/>
    <property type="match status" value="1"/>
</dbReference>
<gene>
    <name evidence="5" type="ORF">GCM10011335_51730</name>
</gene>
<comment type="caution">
    <text evidence="5">The sequence shown here is derived from an EMBL/GenBank/DDBJ whole genome shotgun (WGS) entry which is preliminary data.</text>
</comment>
<dbReference type="Pfam" id="PF13377">
    <property type="entry name" value="Peripla_BP_3"/>
    <property type="match status" value="1"/>
</dbReference>
<evidence type="ECO:0000256" key="2">
    <source>
        <dbReference type="ARBA" id="ARBA00023125"/>
    </source>
</evidence>
<dbReference type="Gene3D" id="3.40.50.2300">
    <property type="match status" value="2"/>
</dbReference>
<dbReference type="GO" id="GO:0000976">
    <property type="term" value="F:transcription cis-regulatory region binding"/>
    <property type="evidence" value="ECO:0007669"/>
    <property type="project" value="TreeGrafter"/>
</dbReference>
<dbReference type="SMART" id="SM00354">
    <property type="entry name" value="HTH_LACI"/>
    <property type="match status" value="1"/>
</dbReference>
<dbReference type="InterPro" id="IPR000843">
    <property type="entry name" value="HTH_LacI"/>
</dbReference>
<protein>
    <submittedName>
        <fullName evidence="5">LacI family transcriptional regulator</fullName>
    </submittedName>
</protein>
<keyword evidence="6" id="KW-1185">Reference proteome</keyword>
<dbReference type="EMBL" id="BMJJ01000021">
    <property type="protein sequence ID" value="GGD42679.1"/>
    <property type="molecule type" value="Genomic_DNA"/>
</dbReference>
<dbReference type="CDD" id="cd01392">
    <property type="entry name" value="HTH_LacI"/>
    <property type="match status" value="1"/>
</dbReference>
<name>A0A917DJ35_9HYPH</name>
<dbReference type="PROSITE" id="PS00356">
    <property type="entry name" value="HTH_LACI_1"/>
    <property type="match status" value="1"/>
</dbReference>
<dbReference type="InterPro" id="IPR010982">
    <property type="entry name" value="Lambda_DNA-bd_dom_sf"/>
</dbReference>
<keyword evidence="3" id="KW-0804">Transcription</keyword>
<evidence type="ECO:0000256" key="1">
    <source>
        <dbReference type="ARBA" id="ARBA00023015"/>
    </source>
</evidence>
<keyword evidence="1" id="KW-0805">Transcription regulation</keyword>
<dbReference type="InterPro" id="IPR046335">
    <property type="entry name" value="LacI/GalR-like_sensor"/>
</dbReference>
<proteinExistence type="predicted"/>
<evidence type="ECO:0000313" key="6">
    <source>
        <dbReference type="Proteomes" id="UP000613160"/>
    </source>
</evidence>
<feature type="domain" description="HTH lacI-type" evidence="4">
    <location>
        <begin position="5"/>
        <end position="59"/>
    </location>
</feature>
<dbReference type="Proteomes" id="UP000613160">
    <property type="component" value="Unassembled WGS sequence"/>
</dbReference>
<dbReference type="PANTHER" id="PTHR30146">
    <property type="entry name" value="LACI-RELATED TRANSCRIPTIONAL REPRESSOR"/>
    <property type="match status" value="1"/>
</dbReference>
<dbReference type="Pfam" id="PF00356">
    <property type="entry name" value="LacI"/>
    <property type="match status" value="1"/>
</dbReference>
<dbReference type="Gene3D" id="1.10.260.40">
    <property type="entry name" value="lambda repressor-like DNA-binding domains"/>
    <property type="match status" value="1"/>
</dbReference>
<reference evidence="5" key="1">
    <citation type="journal article" date="2014" name="Int. J. Syst. Evol. Microbiol.">
        <title>Complete genome sequence of Corynebacterium casei LMG S-19264T (=DSM 44701T), isolated from a smear-ripened cheese.</title>
        <authorList>
            <consortium name="US DOE Joint Genome Institute (JGI-PGF)"/>
            <person name="Walter F."/>
            <person name="Albersmeier A."/>
            <person name="Kalinowski J."/>
            <person name="Ruckert C."/>
        </authorList>
    </citation>
    <scope>NUCLEOTIDE SEQUENCE</scope>
    <source>
        <strain evidence="5">CGMCC 1.15493</strain>
    </source>
</reference>
<dbReference type="AlphaFoldDB" id="A0A917DJ35"/>
<organism evidence="5 6">
    <name type="scientific">Aureimonas glaciei</name>
    <dbReference type="NCBI Taxonomy" id="1776957"/>
    <lineage>
        <taxon>Bacteria</taxon>
        <taxon>Pseudomonadati</taxon>
        <taxon>Pseudomonadota</taxon>
        <taxon>Alphaproteobacteria</taxon>
        <taxon>Hyphomicrobiales</taxon>
        <taxon>Aurantimonadaceae</taxon>
        <taxon>Aureimonas</taxon>
    </lineage>
</organism>
<accession>A0A917DJ35</accession>
<dbReference type="SUPFAM" id="SSF47413">
    <property type="entry name" value="lambda repressor-like DNA-binding domains"/>
    <property type="match status" value="1"/>
</dbReference>
<evidence type="ECO:0000256" key="3">
    <source>
        <dbReference type="ARBA" id="ARBA00023163"/>
    </source>
</evidence>
<dbReference type="PANTHER" id="PTHR30146:SF109">
    <property type="entry name" value="HTH-TYPE TRANSCRIPTIONAL REGULATOR GALS"/>
    <property type="match status" value="1"/>
</dbReference>
<reference evidence="5" key="2">
    <citation type="submission" date="2020-09" db="EMBL/GenBank/DDBJ databases">
        <authorList>
            <person name="Sun Q."/>
            <person name="Zhou Y."/>
        </authorList>
    </citation>
    <scope>NUCLEOTIDE SEQUENCE</scope>
    <source>
        <strain evidence="5">CGMCC 1.15493</strain>
    </source>
</reference>